<comment type="caution">
    <text evidence="1">The sequence shown here is derived from an EMBL/GenBank/DDBJ whole genome shotgun (WGS) entry which is preliminary data.</text>
</comment>
<protein>
    <submittedName>
        <fullName evidence="1">Uncharacterized protein</fullName>
    </submittedName>
</protein>
<dbReference type="Proteomes" id="UP001152531">
    <property type="component" value="Unassembled WGS sequence"/>
</dbReference>
<dbReference type="EMBL" id="CALSDN010000006">
    <property type="protein sequence ID" value="CAH6721436.1"/>
    <property type="molecule type" value="Genomic_DNA"/>
</dbReference>
<evidence type="ECO:0000313" key="2">
    <source>
        <dbReference type="Proteomes" id="UP001152531"/>
    </source>
</evidence>
<name>A0ACA9Y8S5_9ASCO</name>
<accession>A0ACA9Y8S5</accession>
<reference evidence="1" key="1">
    <citation type="submission" date="2022-06" db="EMBL/GenBank/DDBJ databases">
        <authorList>
            <person name="Legras J.-L."/>
            <person name="Devillers H."/>
            <person name="Grondin C."/>
        </authorList>
    </citation>
    <scope>NUCLEOTIDE SEQUENCE</scope>
    <source>
        <strain evidence="1">CLIB 1444</strain>
    </source>
</reference>
<proteinExistence type="predicted"/>
<sequence length="481" mass="55560">MDPYNIDDIQQAFNGSVGNCSLYALPSGNLTYYGNQSNVLMTYHEKSFPAYFITNCSQEGIDFGLNYTNFNYNDGRPFWGDSYQLINNGDSFVSFLFTISGVCVACWMLSFLLILSPKHKRRPIMTQIATVFNAVVLTILLSKITATARSDYYSDHVDVYRIHDVFFNDLTYRVTNVFSEAFISFSFFQVVSRIASKTLQDYIVIAYAMVLIVYVVLGIVCEIDYRLPLTELSLDKIATRYVTYHQARNVFKLLMVSIVGLLLIYYTVFIKNPRKYSYSKKMLPLAIFVWVLFLCHFTVCVSMMVVFVSDWSTRSWLSILPSLLEIVILTVIWEWIYNIKALERRYELSGVLGRRISFDDDRIFQTDKDDKEPRRLRKHRTKIVSWVKDKTLFHKAPDIVDESDNNSKSLSTESANGSQNPPPEDVAEDISEEYEVEYVDDYDRDTPLYEPQVGSSSQANPPTFEAHPGFSREDYWPEKTS</sequence>
<organism evidence="1 2">
    <name type="scientific">[Candida] jaroonii</name>
    <dbReference type="NCBI Taxonomy" id="467808"/>
    <lineage>
        <taxon>Eukaryota</taxon>
        <taxon>Fungi</taxon>
        <taxon>Dikarya</taxon>
        <taxon>Ascomycota</taxon>
        <taxon>Saccharomycotina</taxon>
        <taxon>Pichiomycetes</taxon>
        <taxon>Debaryomycetaceae</taxon>
        <taxon>Yamadazyma</taxon>
    </lineage>
</organism>
<evidence type="ECO:0000313" key="1">
    <source>
        <dbReference type="EMBL" id="CAH6721436.1"/>
    </source>
</evidence>
<keyword evidence="2" id="KW-1185">Reference proteome</keyword>
<gene>
    <name evidence="1" type="ORF">CLIB1444_06S02124</name>
</gene>